<sequence length="184" mass="20132">MHSAARIIRGMFFVVSVFAGLAVFPATAPGNDAILFPIVVEKAAVPKTSYLSIPYTAFVGPLDATGALLMTGACWNENNSFLLYLGAPVMLPHGAVIKEVRVDYYQYYAGDEGNLYLFRVSNTSQHTTMATLTCNDSGSGRVTTTDITAPVVDNTDYSYLIQAYGFRCDRKMAIRSVRITYEIL</sequence>
<protein>
    <submittedName>
        <fullName evidence="1">Uncharacterized protein</fullName>
    </submittedName>
</protein>
<gene>
    <name evidence="1" type="ORF">ASZ90_001475</name>
</gene>
<organism evidence="1">
    <name type="scientific">hydrocarbon metagenome</name>
    <dbReference type="NCBI Taxonomy" id="938273"/>
    <lineage>
        <taxon>unclassified sequences</taxon>
        <taxon>metagenomes</taxon>
        <taxon>ecological metagenomes</taxon>
    </lineage>
</organism>
<dbReference type="AlphaFoldDB" id="A0A0W8G674"/>
<reference evidence="1" key="1">
    <citation type="journal article" date="2015" name="Proc. Natl. Acad. Sci. U.S.A.">
        <title>Networks of energetic and metabolic interactions define dynamics in microbial communities.</title>
        <authorList>
            <person name="Embree M."/>
            <person name="Liu J.K."/>
            <person name="Al-Bassam M.M."/>
            <person name="Zengler K."/>
        </authorList>
    </citation>
    <scope>NUCLEOTIDE SEQUENCE</scope>
</reference>
<name>A0A0W8G674_9ZZZZ</name>
<proteinExistence type="predicted"/>
<accession>A0A0W8G674</accession>
<dbReference type="EMBL" id="LNQE01000195">
    <property type="protein sequence ID" value="KUG28651.1"/>
    <property type="molecule type" value="Genomic_DNA"/>
</dbReference>
<comment type="caution">
    <text evidence="1">The sequence shown here is derived from an EMBL/GenBank/DDBJ whole genome shotgun (WGS) entry which is preliminary data.</text>
</comment>
<evidence type="ECO:0000313" key="1">
    <source>
        <dbReference type="EMBL" id="KUG28651.1"/>
    </source>
</evidence>